<gene>
    <name evidence="1" type="ORF">COT64_02090</name>
</gene>
<comment type="caution">
    <text evidence="1">The sequence shown here is derived from an EMBL/GenBank/DDBJ whole genome shotgun (WGS) entry which is preliminary data.</text>
</comment>
<name>A0A2H0WPF2_9BACT</name>
<accession>A0A2H0WPF2</accession>
<sequence length="210" mass="23825">MDDNPEHLVAKLDPIWLEKGTDIRLCREVINCPQMRAGEGVYNDALLNTVFVAYNRLPLVYGSLIALIEYDEIFKRSGNDFFSNPENQRVVLRALGLIVESSIKLPYGDEEIKNYSDHQPFLNGYSKKLRGLDQSIERGNKPPINFVNTLLMFFQQEVNKLKGVENFSVNVEKARMAIANDLPELAKLDDGRILGEIKNRLLSAKPDAKT</sequence>
<dbReference type="Proteomes" id="UP000230775">
    <property type="component" value="Unassembled WGS sequence"/>
</dbReference>
<proteinExistence type="predicted"/>
<dbReference type="EMBL" id="PEZI01000044">
    <property type="protein sequence ID" value="PIS14523.1"/>
    <property type="molecule type" value="Genomic_DNA"/>
</dbReference>
<evidence type="ECO:0000313" key="1">
    <source>
        <dbReference type="EMBL" id="PIS14523.1"/>
    </source>
</evidence>
<protein>
    <submittedName>
        <fullName evidence="1">Uncharacterized protein</fullName>
    </submittedName>
</protein>
<reference evidence="2" key="1">
    <citation type="submission" date="2017-09" db="EMBL/GenBank/DDBJ databases">
        <title>Depth-based differentiation of microbial function through sediment-hosted aquifers and enrichment of novel symbionts in the deep terrestrial subsurface.</title>
        <authorList>
            <person name="Probst A.J."/>
            <person name="Ladd B."/>
            <person name="Jarett J.K."/>
            <person name="Geller-Mcgrath D.E."/>
            <person name="Sieber C.M.K."/>
            <person name="Emerson J.B."/>
            <person name="Anantharaman K."/>
            <person name="Thomas B.C."/>
            <person name="Malmstrom R."/>
            <person name="Stieglmeier M."/>
            <person name="Klingl A."/>
            <person name="Woyke T."/>
            <person name="Ryan C.M."/>
            <person name="Banfield J.F."/>
        </authorList>
    </citation>
    <scope>NUCLEOTIDE SEQUENCE [LARGE SCALE GENOMIC DNA]</scope>
</reference>
<organism evidence="1 2">
    <name type="scientific">Candidatus Shapirobacteria bacterium CG09_land_8_20_14_0_10_39_12</name>
    <dbReference type="NCBI Taxonomy" id="1974885"/>
    <lineage>
        <taxon>Bacteria</taxon>
        <taxon>Candidatus Shapironibacteriota</taxon>
    </lineage>
</organism>
<dbReference type="AlphaFoldDB" id="A0A2H0WPF2"/>
<evidence type="ECO:0000313" key="2">
    <source>
        <dbReference type="Proteomes" id="UP000230775"/>
    </source>
</evidence>